<evidence type="ECO:0000313" key="10">
    <source>
        <dbReference type="Proteomes" id="UP001500841"/>
    </source>
</evidence>
<feature type="transmembrane region" description="Helical" evidence="8">
    <location>
        <begin position="233"/>
        <end position="263"/>
    </location>
</feature>
<feature type="transmembrane region" description="Helical" evidence="8">
    <location>
        <begin position="37"/>
        <end position="55"/>
    </location>
</feature>
<dbReference type="RefSeq" id="WP_345101171.1">
    <property type="nucleotide sequence ID" value="NZ_BAABCV010000002.1"/>
</dbReference>
<sequence length="364" mass="40639">MTLKKQLAPFYERLSLVLIGIIALGFLVISGKDVLDPLMFGFLFALLLMPVSSFFERILRVPRTISSFLSIILLVGFVGGVLYLVGSQISKLMDDWPMLQKQIAQSGNNIYDWVETTFHYDVSKQKIFLNNTEHKILSRGSEVVTTTFGAVSSLLLFYVFIMIFTFFILFYRKLLLRFVLQAFGKDNEPIVYDIVENIQGILRQYILGLVLEMIIVATVACTIFLLIGIKYAALLGIIVGLFNIIPYLGIFTALLLSVLITFATGPVSNAVWVAVGVIGIHAVDANVLLPTVVGSKVRLNALITFLGIIVGELMWGLSGMFLSIPVMAIFKIIFDRVESMKPWGYLLGGDYEFKKSAEKKMKTQ</sequence>
<dbReference type="Pfam" id="PF01594">
    <property type="entry name" value="AI-2E_transport"/>
    <property type="match status" value="1"/>
</dbReference>
<dbReference type="InterPro" id="IPR002549">
    <property type="entry name" value="AI-2E-like"/>
</dbReference>
<feature type="transmembrane region" description="Helical" evidence="8">
    <location>
        <begin position="67"/>
        <end position="86"/>
    </location>
</feature>
<dbReference type="Proteomes" id="UP001500841">
    <property type="component" value="Unassembled WGS sequence"/>
</dbReference>
<organism evidence="9 10">
    <name type="scientific">Mucilaginibacter panaciglaebae</name>
    <dbReference type="NCBI Taxonomy" id="502331"/>
    <lineage>
        <taxon>Bacteria</taxon>
        <taxon>Pseudomonadati</taxon>
        <taxon>Bacteroidota</taxon>
        <taxon>Sphingobacteriia</taxon>
        <taxon>Sphingobacteriales</taxon>
        <taxon>Sphingobacteriaceae</taxon>
        <taxon>Mucilaginibacter</taxon>
    </lineage>
</organism>
<keyword evidence="7 8" id="KW-0472">Membrane</keyword>
<feature type="transmembrane region" description="Helical" evidence="8">
    <location>
        <begin position="205"/>
        <end position="227"/>
    </location>
</feature>
<evidence type="ECO:0000256" key="8">
    <source>
        <dbReference type="SAM" id="Phobius"/>
    </source>
</evidence>
<feature type="transmembrane region" description="Helical" evidence="8">
    <location>
        <begin position="270"/>
        <end position="289"/>
    </location>
</feature>
<name>A0ABP7WH81_9SPHI</name>
<keyword evidence="3" id="KW-0813">Transport</keyword>
<keyword evidence="4" id="KW-1003">Cell membrane</keyword>
<evidence type="ECO:0000256" key="6">
    <source>
        <dbReference type="ARBA" id="ARBA00022989"/>
    </source>
</evidence>
<protein>
    <submittedName>
        <fullName evidence="9">AI-2E family transporter</fullName>
    </submittedName>
</protein>
<keyword evidence="6 8" id="KW-1133">Transmembrane helix</keyword>
<evidence type="ECO:0000256" key="7">
    <source>
        <dbReference type="ARBA" id="ARBA00023136"/>
    </source>
</evidence>
<accession>A0ABP7WH81</accession>
<feature type="transmembrane region" description="Helical" evidence="8">
    <location>
        <begin position="148"/>
        <end position="171"/>
    </location>
</feature>
<feature type="transmembrane region" description="Helical" evidence="8">
    <location>
        <begin position="301"/>
        <end position="334"/>
    </location>
</feature>
<evidence type="ECO:0000256" key="4">
    <source>
        <dbReference type="ARBA" id="ARBA00022475"/>
    </source>
</evidence>
<evidence type="ECO:0000256" key="5">
    <source>
        <dbReference type="ARBA" id="ARBA00022692"/>
    </source>
</evidence>
<evidence type="ECO:0000313" key="9">
    <source>
        <dbReference type="EMBL" id="GAA4089128.1"/>
    </source>
</evidence>
<dbReference type="PANTHER" id="PTHR21716">
    <property type="entry name" value="TRANSMEMBRANE PROTEIN"/>
    <property type="match status" value="1"/>
</dbReference>
<keyword evidence="5 8" id="KW-0812">Transmembrane</keyword>
<evidence type="ECO:0000256" key="1">
    <source>
        <dbReference type="ARBA" id="ARBA00004651"/>
    </source>
</evidence>
<evidence type="ECO:0000256" key="2">
    <source>
        <dbReference type="ARBA" id="ARBA00009773"/>
    </source>
</evidence>
<comment type="caution">
    <text evidence="9">The sequence shown here is derived from an EMBL/GenBank/DDBJ whole genome shotgun (WGS) entry which is preliminary data.</text>
</comment>
<evidence type="ECO:0000256" key="3">
    <source>
        <dbReference type="ARBA" id="ARBA00022448"/>
    </source>
</evidence>
<feature type="transmembrane region" description="Helical" evidence="8">
    <location>
        <begin position="12"/>
        <end position="31"/>
    </location>
</feature>
<proteinExistence type="inferred from homology"/>
<comment type="subcellular location">
    <subcellularLocation>
        <location evidence="1">Cell membrane</location>
        <topology evidence="1">Multi-pass membrane protein</topology>
    </subcellularLocation>
</comment>
<reference evidence="10" key="1">
    <citation type="journal article" date="2019" name="Int. J. Syst. Evol. Microbiol.">
        <title>The Global Catalogue of Microorganisms (GCM) 10K type strain sequencing project: providing services to taxonomists for standard genome sequencing and annotation.</title>
        <authorList>
            <consortium name="The Broad Institute Genomics Platform"/>
            <consortium name="The Broad Institute Genome Sequencing Center for Infectious Disease"/>
            <person name="Wu L."/>
            <person name="Ma J."/>
        </authorList>
    </citation>
    <scope>NUCLEOTIDE SEQUENCE [LARGE SCALE GENOMIC DNA]</scope>
    <source>
        <strain evidence="10">JCM 17085</strain>
    </source>
</reference>
<dbReference type="PANTHER" id="PTHR21716:SF53">
    <property type="entry name" value="PERMEASE PERM-RELATED"/>
    <property type="match status" value="1"/>
</dbReference>
<dbReference type="EMBL" id="BAABCV010000002">
    <property type="protein sequence ID" value="GAA4089128.1"/>
    <property type="molecule type" value="Genomic_DNA"/>
</dbReference>
<keyword evidence="10" id="KW-1185">Reference proteome</keyword>
<comment type="similarity">
    <text evidence="2">Belongs to the autoinducer-2 exporter (AI-2E) (TC 2.A.86) family.</text>
</comment>
<gene>
    <name evidence="9" type="ORF">GCM10022392_08080</name>
</gene>